<feature type="compositionally biased region" description="Basic and acidic residues" evidence="7">
    <location>
        <begin position="171"/>
        <end position="212"/>
    </location>
</feature>
<evidence type="ECO:0000256" key="5">
    <source>
        <dbReference type="ARBA" id="ARBA00023054"/>
    </source>
</evidence>
<keyword evidence="6" id="KW-0206">Cytoskeleton</keyword>
<feature type="domain" description="Trichohyalin-plectin-homology" evidence="8">
    <location>
        <begin position="144"/>
        <end position="481"/>
    </location>
</feature>
<proteinExistence type="inferred from homology"/>
<dbReference type="AlphaFoldDB" id="A0A8D0GWS4"/>
<dbReference type="Ensembl" id="ENSSPUT00000011976.1">
    <property type="protein sequence ID" value="ENSSPUP00000011238.1"/>
    <property type="gene ID" value="ENSSPUG00000008633.1"/>
</dbReference>
<protein>
    <recommendedName>
        <fullName evidence="3">Trichoplein keratin filament-binding protein</fullName>
    </recommendedName>
</protein>
<dbReference type="GeneTree" id="ENSGT01130000278706"/>
<evidence type="ECO:0000259" key="8">
    <source>
        <dbReference type="Pfam" id="PF13868"/>
    </source>
</evidence>
<keyword evidence="5" id="KW-0175">Coiled coil</keyword>
<keyword evidence="4" id="KW-0963">Cytoplasm</keyword>
<feature type="region of interest" description="Disordered" evidence="7">
    <location>
        <begin position="475"/>
        <end position="499"/>
    </location>
</feature>
<dbReference type="GO" id="GO:0006915">
    <property type="term" value="P:apoptotic process"/>
    <property type="evidence" value="ECO:0007669"/>
    <property type="project" value="TreeGrafter"/>
</dbReference>
<dbReference type="GO" id="GO:0045095">
    <property type="term" value="C:keratin filament"/>
    <property type="evidence" value="ECO:0007669"/>
    <property type="project" value="TreeGrafter"/>
</dbReference>
<feature type="compositionally biased region" description="Basic residues" evidence="7">
    <location>
        <begin position="487"/>
        <end position="499"/>
    </location>
</feature>
<dbReference type="InterPro" id="IPR043597">
    <property type="entry name" value="TPH_dom"/>
</dbReference>
<dbReference type="InterPro" id="IPR043596">
    <property type="entry name" value="CFAP53/TCHP"/>
</dbReference>
<accession>A0A8D0GWS4</accession>
<dbReference type="OMA" id="QNSHYFR"/>
<reference evidence="9" key="1">
    <citation type="submission" date="2025-08" db="UniProtKB">
        <authorList>
            <consortium name="Ensembl"/>
        </authorList>
    </citation>
    <scope>IDENTIFICATION</scope>
</reference>
<reference evidence="9" key="2">
    <citation type="submission" date="2025-09" db="UniProtKB">
        <authorList>
            <consortium name="Ensembl"/>
        </authorList>
    </citation>
    <scope>IDENTIFICATION</scope>
</reference>
<evidence type="ECO:0000256" key="4">
    <source>
        <dbReference type="ARBA" id="ARBA00022490"/>
    </source>
</evidence>
<keyword evidence="10" id="KW-1185">Reference proteome</keyword>
<evidence type="ECO:0000256" key="6">
    <source>
        <dbReference type="ARBA" id="ARBA00023212"/>
    </source>
</evidence>
<dbReference type="Pfam" id="PF13868">
    <property type="entry name" value="TPH"/>
    <property type="match status" value="1"/>
</dbReference>
<dbReference type="Proteomes" id="UP000694392">
    <property type="component" value="Unplaced"/>
</dbReference>
<evidence type="ECO:0000313" key="10">
    <source>
        <dbReference type="Proteomes" id="UP000694392"/>
    </source>
</evidence>
<evidence type="ECO:0000256" key="2">
    <source>
        <dbReference type="ARBA" id="ARBA00010777"/>
    </source>
</evidence>
<evidence type="ECO:0000256" key="1">
    <source>
        <dbReference type="ARBA" id="ARBA00004300"/>
    </source>
</evidence>
<feature type="region of interest" description="Disordered" evidence="7">
    <location>
        <begin position="169"/>
        <end position="212"/>
    </location>
</feature>
<dbReference type="PANTHER" id="PTHR31183:SF2">
    <property type="entry name" value="TRICHOPLEIN KERATIN FILAMENT-BINDING PROTEIN"/>
    <property type="match status" value="1"/>
</dbReference>
<sequence length="499" mass="60753">MALPTLPSAWQSGPRLLETQRARQREQEARFRQQWESNNRYFKQSGVRSSKQTQWSSRHCYQQSMNAYHREKAKEEKRISLEQRRERLQKLLYEERDLLVAELKELRLGKEAYLSEMREKGEGLKSAREERRKKVAEELLYEHWRQNNTKLREIESELHKKHVVDAWGDQLTEKKQQEAAEREEKERSDNEYEQARQAALERMKGEEEKQHLEKQQRAAFLLQQMEELKLRELEATKLKKEQENLLNQKWELESLEEERRLREQSRKKTELGRFLRHQFNAQLKRRAQQVQEELEMDRQILLALLEKEDQDQQLQSARRERAAADASWMKQVIEEQLQLEREREAEVETLFREEAKQVWEKREDEWDRERKARDHLMAEVLAGRQHQLQEKMELNRQAQEESVKHRQQLIQDLEEAKQLTRRTREEEEALKTARKEELEAQLSERQRQEQEELQHQREEAAVLRLAEQRDEELVQLEAQRMSERGFPRKPHRRPQTAWT</sequence>
<dbReference type="PANTHER" id="PTHR31183">
    <property type="entry name" value="TRICHOPLEIN KERATIN FILAMENT-BINDING PROTEIN FAMILY MEMBER"/>
    <property type="match status" value="1"/>
</dbReference>
<name>A0A8D0GWS4_SPHPU</name>
<comment type="subcellular location">
    <subcellularLocation>
        <location evidence="1">Cytoplasm</location>
        <location evidence="1">Cytoskeleton</location>
        <location evidence="1">Microtubule organizing center</location>
        <location evidence="1">Centrosome</location>
    </subcellularLocation>
</comment>
<organism evidence="9 10">
    <name type="scientific">Sphenodon punctatus</name>
    <name type="common">Tuatara</name>
    <name type="synonym">Hatteria punctata</name>
    <dbReference type="NCBI Taxonomy" id="8508"/>
    <lineage>
        <taxon>Eukaryota</taxon>
        <taxon>Metazoa</taxon>
        <taxon>Chordata</taxon>
        <taxon>Craniata</taxon>
        <taxon>Vertebrata</taxon>
        <taxon>Euteleostomi</taxon>
        <taxon>Lepidosauria</taxon>
        <taxon>Sphenodontia</taxon>
        <taxon>Sphenodontidae</taxon>
        <taxon>Sphenodon</taxon>
    </lineage>
</organism>
<evidence type="ECO:0000313" key="9">
    <source>
        <dbReference type="Ensembl" id="ENSSPUP00000011238.1"/>
    </source>
</evidence>
<dbReference type="GO" id="GO:0005813">
    <property type="term" value="C:centrosome"/>
    <property type="evidence" value="ECO:0007669"/>
    <property type="project" value="UniProtKB-SubCell"/>
</dbReference>
<evidence type="ECO:0000256" key="3">
    <source>
        <dbReference type="ARBA" id="ARBA00017328"/>
    </source>
</evidence>
<feature type="region of interest" description="Disordered" evidence="7">
    <location>
        <begin position="418"/>
        <end position="458"/>
    </location>
</feature>
<evidence type="ECO:0000256" key="7">
    <source>
        <dbReference type="SAM" id="MobiDB-lite"/>
    </source>
</evidence>
<comment type="similarity">
    <text evidence="2">Belongs to the TCHP family.</text>
</comment>